<dbReference type="EMBL" id="JAWWNJ010000095">
    <property type="protein sequence ID" value="KAK6996959.1"/>
    <property type="molecule type" value="Genomic_DNA"/>
</dbReference>
<dbReference type="InterPro" id="IPR032675">
    <property type="entry name" value="LRR_dom_sf"/>
</dbReference>
<evidence type="ECO:0008006" key="3">
    <source>
        <dbReference type="Google" id="ProtNLM"/>
    </source>
</evidence>
<reference evidence="1 2" key="1">
    <citation type="journal article" date="2024" name="J Genomics">
        <title>Draft genome sequencing and assembly of Favolaschia claudopus CIRM-BRFM 2984 isolated from oak limbs.</title>
        <authorList>
            <person name="Navarro D."/>
            <person name="Drula E."/>
            <person name="Chaduli D."/>
            <person name="Cazenave R."/>
            <person name="Ahrendt S."/>
            <person name="Wang J."/>
            <person name="Lipzen A."/>
            <person name="Daum C."/>
            <person name="Barry K."/>
            <person name="Grigoriev I.V."/>
            <person name="Favel A."/>
            <person name="Rosso M.N."/>
            <person name="Martin F."/>
        </authorList>
    </citation>
    <scope>NUCLEOTIDE SEQUENCE [LARGE SCALE GENOMIC DNA]</scope>
    <source>
        <strain evidence="1 2">CIRM-BRFM 2984</strain>
    </source>
</reference>
<evidence type="ECO:0000313" key="2">
    <source>
        <dbReference type="Proteomes" id="UP001362999"/>
    </source>
</evidence>
<evidence type="ECO:0000313" key="1">
    <source>
        <dbReference type="EMBL" id="KAK6996959.1"/>
    </source>
</evidence>
<name>A0AAW0A0E1_9AGAR</name>
<dbReference type="Proteomes" id="UP001362999">
    <property type="component" value="Unassembled WGS sequence"/>
</dbReference>
<sequence>MGSRFTHHFGTNYVPTDEEIEEIRADLFSRTEELARVDEQIRELYERRDQLQAYIEPRKALISHPRRLPIDILGVIFLECLPTTRNAVMSAQEAPLLLCRICSAWRTTALSMPRLWASLHIPFNFILKNKLRISAVDQWLARAAASSMSVSFRGAEVVWGAPDSEPTVIYLDDNGQLAKTIARYSAGWQNVELTWMSDRTAEALAGIHAPRLESFKLTGYTHHISHFDQLLRGSRLQTVALYLDSNLMHALTLPIAWHQLTTLIIHFAQEPYPSSISLGDMIYLLEWCPRLVLFHVIPMLNEIPFEYGSLSVHLPSLESFFTVPLHQVLPNWYLACIIDCVSMPKLRHFHFPINSGGSGQDSLSIASIGAKYPLVEDFAIYINSLNAQALLEALRAFPALTKLAVNAHMPLDDYRTDLGALFWEWDNGTDSCGAAQLLEVLSDTTVCSRLQELEVIRTKTLSRLALLTFLSARMQMESMCRLCRLSISFQTSWGKPVIPPLSPVETKYYASLGLRISFFPQARAGAPDTSSPWTGLLSP</sequence>
<comment type="caution">
    <text evidence="1">The sequence shown here is derived from an EMBL/GenBank/DDBJ whole genome shotgun (WGS) entry which is preliminary data.</text>
</comment>
<organism evidence="1 2">
    <name type="scientific">Favolaschia claudopus</name>
    <dbReference type="NCBI Taxonomy" id="2862362"/>
    <lineage>
        <taxon>Eukaryota</taxon>
        <taxon>Fungi</taxon>
        <taxon>Dikarya</taxon>
        <taxon>Basidiomycota</taxon>
        <taxon>Agaricomycotina</taxon>
        <taxon>Agaricomycetes</taxon>
        <taxon>Agaricomycetidae</taxon>
        <taxon>Agaricales</taxon>
        <taxon>Marasmiineae</taxon>
        <taxon>Mycenaceae</taxon>
        <taxon>Favolaschia</taxon>
    </lineage>
</organism>
<proteinExistence type="predicted"/>
<accession>A0AAW0A0E1</accession>
<dbReference type="Gene3D" id="3.80.10.10">
    <property type="entry name" value="Ribonuclease Inhibitor"/>
    <property type="match status" value="1"/>
</dbReference>
<keyword evidence="2" id="KW-1185">Reference proteome</keyword>
<protein>
    <recommendedName>
        <fullName evidence="3">F-box domain-containing protein</fullName>
    </recommendedName>
</protein>
<dbReference type="AlphaFoldDB" id="A0AAW0A0E1"/>
<gene>
    <name evidence="1" type="ORF">R3P38DRAFT_3068830</name>
</gene>